<evidence type="ECO:0000256" key="2">
    <source>
        <dbReference type="SAM" id="MobiDB-lite"/>
    </source>
</evidence>
<keyword evidence="3" id="KW-0472">Membrane</keyword>
<feature type="transmembrane region" description="Helical" evidence="3">
    <location>
        <begin position="36"/>
        <end position="54"/>
    </location>
</feature>
<name>A0A437N0B7_9SPHN</name>
<accession>A0A437N0B7</accession>
<dbReference type="InterPro" id="IPR005498">
    <property type="entry name" value="T4SS_VirB10/TraB/TrbI"/>
</dbReference>
<dbReference type="Proteomes" id="UP000282837">
    <property type="component" value="Unassembled WGS sequence"/>
</dbReference>
<evidence type="ECO:0000313" key="5">
    <source>
        <dbReference type="Proteomes" id="UP000282837"/>
    </source>
</evidence>
<evidence type="ECO:0000313" key="4">
    <source>
        <dbReference type="EMBL" id="RVU03294.1"/>
    </source>
</evidence>
<feature type="region of interest" description="Disordered" evidence="2">
    <location>
        <begin position="1"/>
        <end position="23"/>
    </location>
</feature>
<feature type="compositionally biased region" description="Low complexity" evidence="2">
    <location>
        <begin position="1"/>
        <end position="21"/>
    </location>
</feature>
<dbReference type="EMBL" id="SACO01000017">
    <property type="protein sequence ID" value="RVU03294.1"/>
    <property type="molecule type" value="Genomic_DNA"/>
</dbReference>
<reference evidence="4 5" key="1">
    <citation type="submission" date="2019-01" db="EMBL/GenBank/DDBJ databases">
        <authorList>
            <person name="Chen W.-M."/>
        </authorList>
    </citation>
    <scope>NUCLEOTIDE SEQUENCE [LARGE SCALE GENOMIC DNA]</scope>
    <source>
        <strain evidence="4 5">FSY-9</strain>
    </source>
</reference>
<comment type="caution">
    <text evidence="4">The sequence shown here is derived from an EMBL/GenBank/DDBJ whole genome shotgun (WGS) entry which is preliminary data.</text>
</comment>
<dbReference type="OrthoDB" id="15544at2"/>
<dbReference type="RefSeq" id="WP_127711512.1">
    <property type="nucleotide sequence ID" value="NZ_SACO01000017.1"/>
</dbReference>
<keyword evidence="3" id="KW-1133">Transmembrane helix</keyword>
<evidence type="ECO:0000256" key="1">
    <source>
        <dbReference type="SAM" id="Coils"/>
    </source>
</evidence>
<dbReference type="CDD" id="cd16430">
    <property type="entry name" value="TraB"/>
    <property type="match status" value="1"/>
</dbReference>
<feature type="region of interest" description="Disordered" evidence="2">
    <location>
        <begin position="168"/>
        <end position="210"/>
    </location>
</feature>
<protein>
    <submittedName>
        <fullName evidence="4">Conjugal transfer protein TraB</fullName>
    </submittedName>
</protein>
<keyword evidence="5" id="KW-1185">Reference proteome</keyword>
<feature type="compositionally biased region" description="Polar residues" evidence="2">
    <location>
        <begin position="180"/>
        <end position="193"/>
    </location>
</feature>
<gene>
    <name evidence="4" type="ORF">EOE18_16410</name>
</gene>
<proteinExistence type="predicted"/>
<dbReference type="AlphaFoldDB" id="A0A437N0B7"/>
<keyword evidence="3" id="KW-0812">Transmembrane</keyword>
<organism evidence="4 5">
    <name type="scientific">Novosphingobium umbonatum</name>
    <dbReference type="NCBI Taxonomy" id="1908524"/>
    <lineage>
        <taxon>Bacteria</taxon>
        <taxon>Pseudomonadati</taxon>
        <taxon>Pseudomonadota</taxon>
        <taxon>Alphaproteobacteria</taxon>
        <taxon>Sphingomonadales</taxon>
        <taxon>Sphingomonadaceae</taxon>
        <taxon>Novosphingobium</taxon>
    </lineage>
</organism>
<keyword evidence="1" id="KW-0175">Coiled coil</keyword>
<feature type="coiled-coil region" evidence="1">
    <location>
        <begin position="108"/>
        <end position="160"/>
    </location>
</feature>
<evidence type="ECO:0000256" key="3">
    <source>
        <dbReference type="SAM" id="Phobius"/>
    </source>
</evidence>
<dbReference type="Pfam" id="PF03743">
    <property type="entry name" value="TrbI"/>
    <property type="match status" value="1"/>
</dbReference>
<sequence>MNAPSTQGSPAAPSSAPASTTDDLARNATTRRNQQIAMWGLGGVLVTAGMWWIIASPTPQNAATEKKDDPKAIKISTDDMVNRSMADKEWMALSENQLTTQGNQIKTLQGDSVRLDQLQKQIEDLQGQNQALKADGSKVLSAYQTENDQLRSQISVLSTQMQRATAGPSALYGAGAPPTYQRSASVPSGSPLAQPSGDPARAAIDPASAPRSSEVKLLSFGGDTGGTAARMVPGKTTQFTDSENYLPPNSIATAKVVVGVDATTNTKSQTDPLPVVLRITGPARSVYVQGKLLKTNIVGCMVNGAALADLSSEKVYVKLQRMTCPQPGGKVAVSEVKGFIAFGGKTGVRGRVVNRSGNLVDQAFIAGVLGGFGRGFSTNSSAYLTSPTVSVNGQRSTLSPSDIAQGGLGQGVAQSGDMVSKYLIERAEQYQPVVEMPTGLDVEVVFLDGVFIRN</sequence>